<evidence type="ECO:0000313" key="7">
    <source>
        <dbReference type="Proteomes" id="UP001408789"/>
    </source>
</evidence>
<dbReference type="GO" id="GO:0008380">
    <property type="term" value="P:RNA splicing"/>
    <property type="evidence" value="ECO:0007669"/>
    <property type="project" value="UniProtKB-KW"/>
</dbReference>
<dbReference type="AlphaFoldDB" id="A0AAP0H820"/>
<dbReference type="GO" id="GO:0005681">
    <property type="term" value="C:spliceosomal complex"/>
    <property type="evidence" value="ECO:0007669"/>
    <property type="project" value="UniProtKB-KW"/>
</dbReference>
<dbReference type="EMBL" id="JBCNJP010000009">
    <property type="protein sequence ID" value="KAK9073230.1"/>
    <property type="molecule type" value="Genomic_DNA"/>
</dbReference>
<dbReference type="GO" id="GO:0006397">
    <property type="term" value="P:mRNA processing"/>
    <property type="evidence" value="ECO:0007669"/>
    <property type="project" value="UniProtKB-KW"/>
</dbReference>
<keyword evidence="7" id="KW-1185">Reference proteome</keyword>
<keyword evidence="3" id="KW-0508">mRNA splicing</keyword>
<keyword evidence="1" id="KW-0507">mRNA processing</keyword>
<gene>
    <name evidence="6" type="ORF">SSX86_007554</name>
</gene>
<dbReference type="InterPro" id="IPR035979">
    <property type="entry name" value="RBD_domain_sf"/>
</dbReference>
<evidence type="ECO:0000256" key="2">
    <source>
        <dbReference type="ARBA" id="ARBA00022728"/>
    </source>
</evidence>
<dbReference type="PROSITE" id="PS50102">
    <property type="entry name" value="RRM"/>
    <property type="match status" value="1"/>
</dbReference>
<dbReference type="Gene3D" id="3.30.70.330">
    <property type="match status" value="1"/>
</dbReference>
<dbReference type="Proteomes" id="UP001408789">
    <property type="component" value="Unassembled WGS sequence"/>
</dbReference>
<dbReference type="SUPFAM" id="SSF54928">
    <property type="entry name" value="RNA-binding domain, RBD"/>
    <property type="match status" value="1"/>
</dbReference>
<keyword evidence="2" id="KW-0747">Spliceosome</keyword>
<keyword evidence="4" id="KW-0694">RNA-binding</keyword>
<organism evidence="6 7">
    <name type="scientific">Deinandra increscens subsp. villosa</name>
    <dbReference type="NCBI Taxonomy" id="3103831"/>
    <lineage>
        <taxon>Eukaryota</taxon>
        <taxon>Viridiplantae</taxon>
        <taxon>Streptophyta</taxon>
        <taxon>Embryophyta</taxon>
        <taxon>Tracheophyta</taxon>
        <taxon>Spermatophyta</taxon>
        <taxon>Magnoliopsida</taxon>
        <taxon>eudicotyledons</taxon>
        <taxon>Gunneridae</taxon>
        <taxon>Pentapetalae</taxon>
        <taxon>asterids</taxon>
        <taxon>campanulids</taxon>
        <taxon>Asterales</taxon>
        <taxon>Asteraceae</taxon>
        <taxon>Asteroideae</taxon>
        <taxon>Heliantheae alliance</taxon>
        <taxon>Madieae</taxon>
        <taxon>Madiinae</taxon>
        <taxon>Deinandra</taxon>
    </lineage>
</organism>
<evidence type="ECO:0000313" key="6">
    <source>
        <dbReference type="EMBL" id="KAK9073230.1"/>
    </source>
</evidence>
<dbReference type="PANTHER" id="PTHR23147">
    <property type="entry name" value="SERINE/ARGININE RICH SPLICING FACTOR"/>
    <property type="match status" value="1"/>
</dbReference>
<comment type="caution">
    <text evidence="6">The sequence shown here is derived from an EMBL/GenBank/DDBJ whole genome shotgun (WGS) entry which is preliminary data.</text>
</comment>
<evidence type="ECO:0000256" key="1">
    <source>
        <dbReference type="ARBA" id="ARBA00022664"/>
    </source>
</evidence>
<feature type="domain" description="RRM" evidence="5">
    <location>
        <begin position="52"/>
        <end position="129"/>
    </location>
</feature>
<dbReference type="CDD" id="cd00590">
    <property type="entry name" value="RRM_SF"/>
    <property type="match status" value="1"/>
</dbReference>
<dbReference type="SMART" id="SM00360">
    <property type="entry name" value="RRM"/>
    <property type="match status" value="1"/>
</dbReference>
<dbReference type="Pfam" id="PF00076">
    <property type="entry name" value="RRM_1"/>
    <property type="match status" value="1"/>
</dbReference>
<evidence type="ECO:0000256" key="4">
    <source>
        <dbReference type="PROSITE-ProRule" id="PRU00176"/>
    </source>
</evidence>
<dbReference type="GO" id="GO:0003723">
    <property type="term" value="F:RNA binding"/>
    <property type="evidence" value="ECO:0007669"/>
    <property type="project" value="UniProtKB-UniRule"/>
</dbReference>
<dbReference type="InterPro" id="IPR000504">
    <property type="entry name" value="RRM_dom"/>
</dbReference>
<accession>A0AAP0H820</accession>
<reference evidence="6 7" key="1">
    <citation type="submission" date="2024-04" db="EMBL/GenBank/DDBJ databases">
        <title>The reference genome of an endangered Asteraceae, Deinandra increscens subsp. villosa, native to the Central Coast of California.</title>
        <authorList>
            <person name="Guilliams M."/>
            <person name="Hasenstab-Lehman K."/>
            <person name="Meyer R."/>
            <person name="Mcevoy S."/>
        </authorList>
    </citation>
    <scope>NUCLEOTIDE SEQUENCE [LARGE SCALE GENOMIC DNA]</scope>
    <source>
        <tissue evidence="6">Leaf</tissue>
    </source>
</reference>
<evidence type="ECO:0000256" key="3">
    <source>
        <dbReference type="ARBA" id="ARBA00023187"/>
    </source>
</evidence>
<dbReference type="InterPro" id="IPR050907">
    <property type="entry name" value="SRSF"/>
</dbReference>
<dbReference type="InterPro" id="IPR012677">
    <property type="entry name" value="Nucleotide-bd_a/b_plait_sf"/>
</dbReference>
<name>A0AAP0H820_9ASTR</name>
<proteinExistence type="predicted"/>
<evidence type="ECO:0000259" key="5">
    <source>
        <dbReference type="PROSITE" id="PS50102"/>
    </source>
</evidence>
<protein>
    <recommendedName>
        <fullName evidence="5">RRM domain-containing protein</fullName>
    </recommendedName>
</protein>
<sequence length="646" mass="71269">MAKFEANQTGLEDEQLKVLQKMLDEGNVLVRMKADFKWRLKFARKKRNKEITSFFVSDFPDGILVEDFWKLYKSLGPLHDVFIPKKKRYNNENYGFVRFKNVHDIKALEQRMKEIPVGGRRIKVNLSKVPRYSPEATKTRSQTTVGGTKVLKGNATTHLKLGPPNAVWTSSNPLNFKDAVSGVAVGKKKMGQTPEFHRSVNMKRIIIPSEAAEYPKSFMGRSLLGEARDGESLTNIKALRHLGGSSDFDVSYVGGLHVILVFNQMDAANDFLLSKMEFWKSFLESLEVWEGQAFRRRRIIGLKIRGIPLHLRDDSAYNAIGASFGKIVWPSYSSWILEDCSGGEVQVLSDIWKTIDEMVIIEWGGAPYTVMVTESSAPWSPTFEEEEFVTTQAPSSQMSGEGPAMSGMGIAADEVWEEVTERTSARKETVQEPFFDGLGGGTVIENRDVEYEGMDEGSAFSEDIVAGKSFVCGEVNVTKENLEGHQLYHLSQLGCSNQLVPNGPGGPENIIGAANSEPGQVIIEPLLSNSSDENGVNEVTTSLPVYNKKKRKNKKGRAEAILAQGKVMRGGGKAALWGALSRALSQLQTTKTSSSIGTRDGRGSIPKDVEKEVDFTRKVGDLIGVSTEGLDELIAGAVRGEKVINQ</sequence>